<name>A0A0F2MCX0_SPOSC</name>
<dbReference type="EMBL" id="AXCR01000005">
    <property type="protein sequence ID" value="KJR87482.1"/>
    <property type="molecule type" value="Genomic_DNA"/>
</dbReference>
<accession>A0A0F2MCX0</accession>
<comment type="caution">
    <text evidence="2">The sequence shown here is derived from an EMBL/GenBank/DDBJ whole genome shotgun (WGS) entry which is preliminary data.</text>
</comment>
<dbReference type="VEuPathDB" id="FungiDB:SPSK_02074"/>
<evidence type="ECO:0000256" key="1">
    <source>
        <dbReference type="SAM" id="MobiDB-lite"/>
    </source>
</evidence>
<dbReference type="AlphaFoldDB" id="A0A0F2MCX0"/>
<dbReference type="Proteomes" id="UP000033710">
    <property type="component" value="Unassembled WGS sequence"/>
</dbReference>
<dbReference type="KEGG" id="ssck:SPSK_02074"/>
<reference evidence="2 3" key="2">
    <citation type="journal article" date="2015" name="Eukaryot. Cell">
        <title>Asexual propagation of a virulent clone complex in a human and feline outbreak of sporotrichosis.</title>
        <authorList>
            <person name="Teixeira Mde M."/>
            <person name="Rodrigues A.M."/>
            <person name="Tsui C.K."/>
            <person name="de Almeida L.G."/>
            <person name="Van Diepeningen A.D."/>
            <person name="van den Ende B.G."/>
            <person name="Fernandes G.F."/>
            <person name="Kano R."/>
            <person name="Hamelin R.C."/>
            <person name="Lopes-Bezerra L.M."/>
            <person name="Vasconcelos A.T."/>
            <person name="de Hoog S."/>
            <person name="de Camargo Z.P."/>
            <person name="Felipe M.S."/>
        </authorList>
    </citation>
    <scope>NUCLEOTIDE SEQUENCE [LARGE SCALE GENOMIC DNA]</scope>
    <source>
        <strain evidence="2 3">1099-18</strain>
    </source>
</reference>
<protein>
    <submittedName>
        <fullName evidence="2">Uncharacterized protein</fullName>
    </submittedName>
</protein>
<evidence type="ECO:0000313" key="2">
    <source>
        <dbReference type="EMBL" id="KJR87482.1"/>
    </source>
</evidence>
<reference evidence="2 3" key="1">
    <citation type="journal article" date="2014" name="BMC Genomics">
        <title>Comparative genomics of the major fungal agents of human and animal Sporotrichosis: Sporothrix schenckii and Sporothrix brasiliensis.</title>
        <authorList>
            <person name="Teixeira M.M."/>
            <person name="de Almeida L.G."/>
            <person name="Kubitschek-Barreira P."/>
            <person name="Alves F.L."/>
            <person name="Kioshima E.S."/>
            <person name="Abadio A.K."/>
            <person name="Fernandes L."/>
            <person name="Derengowski L.S."/>
            <person name="Ferreira K.S."/>
            <person name="Souza R.C."/>
            <person name="Ruiz J.C."/>
            <person name="de Andrade N.C."/>
            <person name="Paes H.C."/>
            <person name="Nicola A.M."/>
            <person name="Albuquerque P."/>
            <person name="Gerber A.L."/>
            <person name="Martins V.P."/>
            <person name="Peconick L.D."/>
            <person name="Neto A.V."/>
            <person name="Chaucanez C.B."/>
            <person name="Silva P.A."/>
            <person name="Cunha O.L."/>
            <person name="de Oliveira F.F."/>
            <person name="dos Santos T.C."/>
            <person name="Barros A.L."/>
            <person name="Soares M.A."/>
            <person name="de Oliveira L.M."/>
            <person name="Marini M.M."/>
            <person name="Villalobos-Duno H."/>
            <person name="Cunha M.M."/>
            <person name="de Hoog S."/>
            <person name="da Silveira J.F."/>
            <person name="Henrissat B."/>
            <person name="Nino-Vega G.A."/>
            <person name="Cisalpino P.S."/>
            <person name="Mora-Montes H.M."/>
            <person name="Almeida S.R."/>
            <person name="Stajich J.E."/>
            <person name="Lopes-Bezerra L.M."/>
            <person name="Vasconcelos A.T."/>
            <person name="Felipe M.S."/>
        </authorList>
    </citation>
    <scope>NUCLEOTIDE SEQUENCE [LARGE SCALE GENOMIC DNA]</scope>
    <source>
        <strain evidence="2 3">1099-18</strain>
    </source>
</reference>
<evidence type="ECO:0000313" key="3">
    <source>
        <dbReference type="Proteomes" id="UP000033710"/>
    </source>
</evidence>
<feature type="region of interest" description="Disordered" evidence="1">
    <location>
        <begin position="51"/>
        <end position="82"/>
    </location>
</feature>
<sequence>METMGTMEHSSYTTVKRIVAEDRGHQEPAPTGRQWQPMGFGVDRWLVVRSEGGRQRAKAKAEVQDEKGNLRPTRVKASTDDD</sequence>
<organism evidence="2 3">
    <name type="scientific">Sporothrix schenckii 1099-18</name>
    <dbReference type="NCBI Taxonomy" id="1397361"/>
    <lineage>
        <taxon>Eukaryota</taxon>
        <taxon>Fungi</taxon>
        <taxon>Dikarya</taxon>
        <taxon>Ascomycota</taxon>
        <taxon>Pezizomycotina</taxon>
        <taxon>Sordariomycetes</taxon>
        <taxon>Sordariomycetidae</taxon>
        <taxon>Ophiostomatales</taxon>
        <taxon>Ophiostomataceae</taxon>
        <taxon>Sporothrix</taxon>
    </lineage>
</organism>
<dbReference type="GeneID" id="27664246"/>
<proteinExistence type="predicted"/>
<gene>
    <name evidence="2" type="ORF">SPSK_02074</name>
</gene>
<dbReference type="RefSeq" id="XP_016590158.1">
    <property type="nucleotide sequence ID" value="XM_016728969.1"/>
</dbReference>
<feature type="compositionally biased region" description="Basic and acidic residues" evidence="1">
    <location>
        <begin position="51"/>
        <end position="69"/>
    </location>
</feature>